<dbReference type="OrthoDB" id="3830496at2"/>
<sequence length="129" mass="14208">MRKRLALVTAEPSAADLAAIEAEWPLIAAELDVLDAEITLLYAEDHGGPTVLDWRRLRRAESRVTRAAAEVTARQSAHVCEPHTLREVRLTTECDYGCKVMACRDCGAEQVTHWSAYGCPAGKPVHRIA</sequence>
<keyword evidence="2" id="KW-1185">Reference proteome</keyword>
<dbReference type="InterPro" id="IPR046251">
    <property type="entry name" value="DUF6284"/>
</dbReference>
<dbReference type="RefSeq" id="WP_091644585.1">
    <property type="nucleotide sequence ID" value="NZ_FMHW01000002.1"/>
</dbReference>
<organism evidence="1 2">
    <name type="scientific">Micromonospora pallida</name>
    <dbReference type="NCBI Taxonomy" id="145854"/>
    <lineage>
        <taxon>Bacteria</taxon>
        <taxon>Bacillati</taxon>
        <taxon>Actinomycetota</taxon>
        <taxon>Actinomycetes</taxon>
        <taxon>Micromonosporales</taxon>
        <taxon>Micromonosporaceae</taxon>
        <taxon>Micromonospora</taxon>
    </lineage>
</organism>
<dbReference type="EMBL" id="FMHW01000002">
    <property type="protein sequence ID" value="SCL29998.1"/>
    <property type="molecule type" value="Genomic_DNA"/>
</dbReference>
<evidence type="ECO:0000313" key="2">
    <source>
        <dbReference type="Proteomes" id="UP000198959"/>
    </source>
</evidence>
<dbReference type="Pfam" id="PF19801">
    <property type="entry name" value="DUF6284"/>
    <property type="match status" value="1"/>
</dbReference>
<dbReference type="STRING" id="145854.GA0074692_2841"/>
<gene>
    <name evidence="1" type="ORF">GA0074692_2841</name>
</gene>
<reference evidence="2" key="1">
    <citation type="submission" date="2016-06" db="EMBL/GenBank/DDBJ databases">
        <authorList>
            <person name="Varghese N."/>
            <person name="Submissions Spin"/>
        </authorList>
    </citation>
    <scope>NUCLEOTIDE SEQUENCE [LARGE SCALE GENOMIC DNA]</scope>
    <source>
        <strain evidence="2">DSM 43817</strain>
    </source>
</reference>
<name>A0A1C6SKN8_9ACTN</name>
<evidence type="ECO:0000313" key="1">
    <source>
        <dbReference type="EMBL" id="SCL29998.1"/>
    </source>
</evidence>
<protein>
    <submittedName>
        <fullName evidence="1">Uncharacterized protein</fullName>
    </submittedName>
</protein>
<dbReference type="Proteomes" id="UP000198959">
    <property type="component" value="Unassembled WGS sequence"/>
</dbReference>
<proteinExistence type="predicted"/>
<accession>A0A1C6SKN8</accession>
<dbReference type="AlphaFoldDB" id="A0A1C6SKN8"/>